<dbReference type="InterPro" id="IPR050985">
    <property type="entry name" value="Alpha-glycosidase_related"/>
</dbReference>
<dbReference type="Gene3D" id="2.70.98.60">
    <property type="entry name" value="alpha-galactosidase from lactobacil brevis"/>
    <property type="match status" value="1"/>
</dbReference>
<feature type="active site" description="Proton donor" evidence="6">
    <location>
        <position position="578"/>
    </location>
</feature>
<feature type="domain" description="Glycosyl hydrolase family 36 C-terminal" evidence="7">
    <location>
        <begin position="681"/>
        <end position="775"/>
    </location>
</feature>
<dbReference type="GO" id="GO:0004557">
    <property type="term" value="F:alpha-galactosidase activity"/>
    <property type="evidence" value="ECO:0007669"/>
    <property type="project" value="UniProtKB-UniRule"/>
</dbReference>
<dbReference type="InterPro" id="IPR013780">
    <property type="entry name" value="Glyco_hydro_b"/>
</dbReference>
<keyword evidence="4 5" id="KW-0326">Glycosidase</keyword>
<dbReference type="Gene3D" id="2.60.40.1180">
    <property type="entry name" value="Golgi alpha-mannosidase II"/>
    <property type="match status" value="1"/>
</dbReference>
<organism evidence="9 10">
    <name type="scientific">Butyrivibrio fibrisolvens</name>
    <dbReference type="NCBI Taxonomy" id="831"/>
    <lineage>
        <taxon>Bacteria</taxon>
        <taxon>Bacillati</taxon>
        <taxon>Bacillota</taxon>
        <taxon>Clostridia</taxon>
        <taxon>Lachnospirales</taxon>
        <taxon>Lachnospiraceae</taxon>
        <taxon>Butyrivibrio</taxon>
    </lineage>
</organism>
<evidence type="ECO:0000313" key="10">
    <source>
        <dbReference type="Proteomes" id="UP000182584"/>
    </source>
</evidence>
<dbReference type="PRINTS" id="PR00743">
    <property type="entry name" value="GLHYDRLASE36"/>
</dbReference>
<dbReference type="Pfam" id="PF16874">
    <property type="entry name" value="Glyco_hydro_36C"/>
    <property type="match status" value="1"/>
</dbReference>
<dbReference type="InterPro" id="IPR031704">
    <property type="entry name" value="Glyco_hydro_36_N"/>
</dbReference>
<dbReference type="InterPro" id="IPR013785">
    <property type="entry name" value="Aldolase_TIM"/>
</dbReference>
<evidence type="ECO:0000256" key="3">
    <source>
        <dbReference type="ARBA" id="ARBA00022801"/>
    </source>
</evidence>
<dbReference type="OrthoDB" id="9758822at2"/>
<dbReference type="AlphaFoldDB" id="A0A1H9R333"/>
<reference evidence="9 10" key="1">
    <citation type="submission" date="2016-10" db="EMBL/GenBank/DDBJ databases">
        <authorList>
            <person name="de Groot N.N."/>
        </authorList>
    </citation>
    <scope>NUCLEOTIDE SEQUENCE [LARGE SCALE GENOMIC DNA]</scope>
    <source>
        <strain evidence="9 10">AR40</strain>
    </source>
</reference>
<dbReference type="PANTHER" id="PTHR43053:SF3">
    <property type="entry name" value="ALPHA-GALACTOSIDASE C-RELATED"/>
    <property type="match status" value="1"/>
</dbReference>
<evidence type="ECO:0000256" key="1">
    <source>
        <dbReference type="ARBA" id="ARBA00001255"/>
    </source>
</evidence>
<dbReference type="PIRSF" id="PIRSF005536">
    <property type="entry name" value="Agal"/>
    <property type="match status" value="1"/>
</dbReference>
<dbReference type="InterPro" id="IPR017853">
    <property type="entry name" value="GH"/>
</dbReference>
<dbReference type="InterPro" id="IPR031705">
    <property type="entry name" value="Glyco_hydro_36_C"/>
</dbReference>
<evidence type="ECO:0000256" key="5">
    <source>
        <dbReference type="PIRNR" id="PIRNR005536"/>
    </source>
</evidence>
<comment type="similarity">
    <text evidence="5">Belongs to the glycosyl hydrolase.</text>
</comment>
<dbReference type="GO" id="GO:0016052">
    <property type="term" value="P:carbohydrate catabolic process"/>
    <property type="evidence" value="ECO:0007669"/>
    <property type="project" value="InterPro"/>
</dbReference>
<dbReference type="FunFam" id="3.20.20.70:FF:000118">
    <property type="entry name" value="Alpha-galactosidase"/>
    <property type="match status" value="1"/>
</dbReference>
<dbReference type="Proteomes" id="UP000182584">
    <property type="component" value="Unassembled WGS sequence"/>
</dbReference>
<gene>
    <name evidence="9" type="ORF">SAMN04487884_10926</name>
</gene>
<dbReference type="InterPro" id="IPR038417">
    <property type="entry name" value="Alpga-gal_N_sf"/>
</dbReference>
<evidence type="ECO:0000256" key="6">
    <source>
        <dbReference type="PIRSR" id="PIRSR005536-1"/>
    </source>
</evidence>
<protein>
    <recommendedName>
        <fullName evidence="2 5">Alpha-galactosidase</fullName>
        <ecNumber evidence="2 5">3.2.1.22</ecNumber>
    </recommendedName>
</protein>
<name>A0A1H9R333_BUTFI</name>
<proteinExistence type="inferred from homology"/>
<dbReference type="EMBL" id="FOGJ01000009">
    <property type="protein sequence ID" value="SER67122.1"/>
    <property type="molecule type" value="Genomic_DNA"/>
</dbReference>
<dbReference type="eggNOG" id="COG3345">
    <property type="taxonomic scope" value="Bacteria"/>
</dbReference>
<dbReference type="InterPro" id="IPR002252">
    <property type="entry name" value="Glyco_hydro_36"/>
</dbReference>
<dbReference type="Pfam" id="PF02065">
    <property type="entry name" value="Melibiase"/>
    <property type="match status" value="1"/>
</dbReference>
<evidence type="ECO:0000259" key="7">
    <source>
        <dbReference type="Pfam" id="PF16874"/>
    </source>
</evidence>
<accession>A0A1H9R333</accession>
<dbReference type="PANTHER" id="PTHR43053">
    <property type="entry name" value="GLYCOSIDASE FAMILY 31"/>
    <property type="match status" value="1"/>
</dbReference>
<dbReference type="Pfam" id="PF16875">
    <property type="entry name" value="Glyco_hydro_36N"/>
    <property type="match status" value="1"/>
</dbReference>
<keyword evidence="3 5" id="KW-0378">Hydrolase</keyword>
<evidence type="ECO:0000256" key="4">
    <source>
        <dbReference type="ARBA" id="ARBA00023295"/>
    </source>
</evidence>
<evidence type="ECO:0000256" key="2">
    <source>
        <dbReference type="ARBA" id="ARBA00012755"/>
    </source>
</evidence>
<evidence type="ECO:0000259" key="8">
    <source>
        <dbReference type="Pfam" id="PF16875"/>
    </source>
</evidence>
<dbReference type="SUPFAM" id="SSF51445">
    <property type="entry name" value="(Trans)glycosidases"/>
    <property type="match status" value="1"/>
</dbReference>
<feature type="active site" description="Nucleophile" evidence="6">
    <location>
        <position position="508"/>
    </location>
</feature>
<dbReference type="CDD" id="cd14791">
    <property type="entry name" value="GH36"/>
    <property type="match status" value="1"/>
</dbReference>
<comment type="catalytic activity">
    <reaction evidence="1 5">
        <text>Hydrolysis of terminal, non-reducing alpha-D-galactose residues in alpha-D-galactosides, including galactose oligosaccharides, galactomannans and galactolipids.</text>
        <dbReference type="EC" id="3.2.1.22"/>
    </reaction>
</comment>
<evidence type="ECO:0000313" key="9">
    <source>
        <dbReference type="EMBL" id="SER67122.1"/>
    </source>
</evidence>
<dbReference type="Gene3D" id="3.20.20.70">
    <property type="entry name" value="Aldolase class I"/>
    <property type="match status" value="1"/>
</dbReference>
<feature type="domain" description="Glycosyl hydrolase family 36 N-terminal" evidence="8">
    <location>
        <begin position="30"/>
        <end position="314"/>
    </location>
</feature>
<sequence length="778" mass="88822">MSIILDRSRKVFHLKTKNTEYQIKINEYGMVLHTYYGAPLGDADMSYLIKEIDRGFSGNSYECRARRGLSPDTLPFEYSTEGAGDYRINALGIEDPKGGRTSDLRYKSHTIYDGIYTIDNMPYVRSSYEGTSEYKTLKEASQDDSCKEGNLGSESSSKSESTLVIVLEDKILGIEVSLVYKVFEDKDIIVRSTRITNISSDEVTLTKAQSMSIDLLHKNMDYIHFHGRHAMERQPERKRLTHDIQSIRSKRGASSHHNNPFVILCDKDATEDYGECYGFMLMYSGNHLEEIEVDQAGTIRLTAGIGSDYFRWKLPCGQSFQTPEVIMAYSDKGLNDLSFLYHRIIRENVCPREFRDMKRPVLINNWEGTYFDFDEKKIMEIQDAAADLGCEMFVLDDGWFGARNDDNAGLGDWYVNTKKLPGSIKAIADHANSLNMKFGLWFEPEMVNEDSDLYRNHPDWAITDEGRDPVMGRNQLVLDMGRKEVVDYLYDMISKILDSANIEYIKWDFNRSVCNVYSRVLPADRQGEASHRFMLGTYDLMNRLRSHYPNVMIEGCSGGGGRFDAGIMFYSPQIWCSDNSEAIDRLSIQKGTSYGYPVSTMGAHVSASPNHQNGRQTSIITRGIVAMSGTFGYELDPRKLSESDKDIIRQQIRDFNRFYFLIQKGRYFRLTDNETEEYFVSWEFVSDSKDEALISLVMKDVHANPVIPHIKLRGLDADAVYKVDYCRSSVEDTPEDVGIRRSKLEDMTFTGAALMNAGFAFDPMYGVYPSVQLHFTKA</sequence>
<dbReference type="RefSeq" id="WP_074755586.1">
    <property type="nucleotide sequence ID" value="NZ_FOGJ01000009.1"/>
</dbReference>
<dbReference type="EC" id="3.2.1.22" evidence="2 5"/>